<reference evidence="1 2" key="1">
    <citation type="submission" date="2021-06" db="EMBL/GenBank/DDBJ databases">
        <authorList>
            <person name="Palmer J.M."/>
        </authorList>
    </citation>
    <scope>NUCLEOTIDE SEQUENCE [LARGE SCALE GENOMIC DNA]</scope>
    <source>
        <strain evidence="1 2">GA_2019</strain>
        <tissue evidence="1">Muscle</tissue>
    </source>
</reference>
<accession>A0ABV0MRX4</accession>
<name>A0ABV0MRX4_9TELE</name>
<comment type="caution">
    <text evidence="1">The sequence shown here is derived from an EMBL/GenBank/DDBJ whole genome shotgun (WGS) entry which is preliminary data.</text>
</comment>
<evidence type="ECO:0000313" key="2">
    <source>
        <dbReference type="Proteomes" id="UP001476798"/>
    </source>
</evidence>
<organism evidence="1 2">
    <name type="scientific">Goodea atripinnis</name>
    <dbReference type="NCBI Taxonomy" id="208336"/>
    <lineage>
        <taxon>Eukaryota</taxon>
        <taxon>Metazoa</taxon>
        <taxon>Chordata</taxon>
        <taxon>Craniata</taxon>
        <taxon>Vertebrata</taxon>
        <taxon>Euteleostomi</taxon>
        <taxon>Actinopterygii</taxon>
        <taxon>Neopterygii</taxon>
        <taxon>Teleostei</taxon>
        <taxon>Neoteleostei</taxon>
        <taxon>Acanthomorphata</taxon>
        <taxon>Ovalentaria</taxon>
        <taxon>Atherinomorphae</taxon>
        <taxon>Cyprinodontiformes</taxon>
        <taxon>Goodeidae</taxon>
        <taxon>Goodea</taxon>
    </lineage>
</organism>
<proteinExistence type="predicted"/>
<evidence type="ECO:0000313" key="1">
    <source>
        <dbReference type="EMBL" id="MEQ2161399.1"/>
    </source>
</evidence>
<keyword evidence="2" id="KW-1185">Reference proteome</keyword>
<gene>
    <name evidence="1" type="ORF">GOODEAATRI_009278</name>
</gene>
<sequence length="66" mass="7561">MGTIKTRWLVSERRHLTPRYSSSSLKRQPHALAACCVQPTSHRERGISVTAQTGQLTSLYEWMWAC</sequence>
<dbReference type="EMBL" id="JAHRIO010010511">
    <property type="protein sequence ID" value="MEQ2161399.1"/>
    <property type="molecule type" value="Genomic_DNA"/>
</dbReference>
<protein>
    <submittedName>
        <fullName evidence="1">Uncharacterized protein</fullName>
    </submittedName>
</protein>
<dbReference type="Proteomes" id="UP001476798">
    <property type="component" value="Unassembled WGS sequence"/>
</dbReference>